<dbReference type="SMART" id="SM00066">
    <property type="entry name" value="GAL4"/>
    <property type="match status" value="1"/>
</dbReference>
<keyword evidence="5" id="KW-0238">DNA-binding</keyword>
<feature type="compositionally biased region" description="Low complexity" evidence="8">
    <location>
        <begin position="31"/>
        <end position="47"/>
    </location>
</feature>
<evidence type="ECO:0000256" key="4">
    <source>
        <dbReference type="ARBA" id="ARBA00023015"/>
    </source>
</evidence>
<feature type="compositionally biased region" description="Gly residues" evidence="8">
    <location>
        <begin position="48"/>
        <end position="57"/>
    </location>
</feature>
<dbReference type="GO" id="GO:0045944">
    <property type="term" value="P:positive regulation of transcription by RNA polymerase II"/>
    <property type="evidence" value="ECO:0007669"/>
    <property type="project" value="TreeGrafter"/>
</dbReference>
<dbReference type="GO" id="GO:0043565">
    <property type="term" value="F:sequence-specific DNA binding"/>
    <property type="evidence" value="ECO:0007669"/>
    <property type="project" value="TreeGrafter"/>
</dbReference>
<feature type="region of interest" description="Disordered" evidence="8">
    <location>
        <begin position="235"/>
        <end position="257"/>
    </location>
</feature>
<proteinExistence type="predicted"/>
<gene>
    <name evidence="10" type="ORF">CB0940_07842</name>
    <name evidence="11" type="ORF">RHO25_008454</name>
</gene>
<dbReference type="OrthoDB" id="5373550at2759"/>
<feature type="domain" description="Zn(2)-C6 fungal-type" evidence="9">
    <location>
        <begin position="69"/>
        <end position="98"/>
    </location>
</feature>
<dbReference type="Gene3D" id="4.10.240.10">
    <property type="entry name" value="Zn(2)-C6 fungal-type DNA-binding domain"/>
    <property type="match status" value="1"/>
</dbReference>
<dbReference type="PROSITE" id="PS00463">
    <property type="entry name" value="ZN2_CY6_FUNGAL_1"/>
    <property type="match status" value="1"/>
</dbReference>
<comment type="subcellular location">
    <subcellularLocation>
        <location evidence="1">Nucleus</location>
    </subcellularLocation>
</comment>
<accession>A0A2G5H9P0</accession>
<dbReference type="SUPFAM" id="SSF57701">
    <property type="entry name" value="Zn2/Cys6 DNA-binding domain"/>
    <property type="match status" value="1"/>
</dbReference>
<feature type="compositionally biased region" description="Low complexity" evidence="8">
    <location>
        <begin position="879"/>
        <end position="893"/>
    </location>
</feature>
<dbReference type="EMBL" id="CP134188">
    <property type="protein sequence ID" value="WPB03810.1"/>
    <property type="molecule type" value="Genomic_DNA"/>
</dbReference>
<evidence type="ECO:0000313" key="12">
    <source>
        <dbReference type="Proteomes" id="UP000230605"/>
    </source>
</evidence>
<dbReference type="PANTHER" id="PTHR47782:SF1">
    <property type="entry name" value="PYRIMIDINE PATHWAY REGULATORY PROTEIN 1"/>
    <property type="match status" value="1"/>
</dbReference>
<evidence type="ECO:0000256" key="3">
    <source>
        <dbReference type="ARBA" id="ARBA00022833"/>
    </source>
</evidence>
<dbReference type="Pfam" id="PF04082">
    <property type="entry name" value="Fungal_trans"/>
    <property type="match status" value="1"/>
</dbReference>
<dbReference type="SMART" id="SM00906">
    <property type="entry name" value="Fungal_trans"/>
    <property type="match status" value="1"/>
</dbReference>
<dbReference type="EMBL" id="LKMD01000108">
    <property type="protein sequence ID" value="PIA89231.1"/>
    <property type="molecule type" value="Genomic_DNA"/>
</dbReference>
<feature type="region of interest" description="Disordered" evidence="8">
    <location>
        <begin position="856"/>
        <end position="925"/>
    </location>
</feature>
<name>A0A2G5H9P0_CERBT</name>
<dbReference type="InterPro" id="IPR001138">
    <property type="entry name" value="Zn2Cys6_DnaBD"/>
</dbReference>
<dbReference type="CDD" id="cd12148">
    <property type="entry name" value="fungal_TF_MHR"/>
    <property type="match status" value="1"/>
</dbReference>
<evidence type="ECO:0000256" key="6">
    <source>
        <dbReference type="ARBA" id="ARBA00023163"/>
    </source>
</evidence>
<evidence type="ECO:0000256" key="5">
    <source>
        <dbReference type="ARBA" id="ARBA00023125"/>
    </source>
</evidence>
<evidence type="ECO:0000259" key="9">
    <source>
        <dbReference type="PROSITE" id="PS50048"/>
    </source>
</evidence>
<dbReference type="Pfam" id="PF00172">
    <property type="entry name" value="Zn_clus"/>
    <property type="match status" value="1"/>
</dbReference>
<dbReference type="PROSITE" id="PS50048">
    <property type="entry name" value="ZN2_CY6_FUNGAL_2"/>
    <property type="match status" value="1"/>
</dbReference>
<feature type="region of interest" description="Disordered" evidence="8">
    <location>
        <begin position="154"/>
        <end position="176"/>
    </location>
</feature>
<dbReference type="GO" id="GO:0008270">
    <property type="term" value="F:zinc ion binding"/>
    <property type="evidence" value="ECO:0007669"/>
    <property type="project" value="InterPro"/>
</dbReference>
<evidence type="ECO:0000256" key="7">
    <source>
        <dbReference type="ARBA" id="ARBA00023242"/>
    </source>
</evidence>
<feature type="compositionally biased region" description="Polar residues" evidence="8">
    <location>
        <begin position="866"/>
        <end position="878"/>
    </location>
</feature>
<feature type="region of interest" description="Disordered" evidence="8">
    <location>
        <begin position="801"/>
        <end position="825"/>
    </location>
</feature>
<evidence type="ECO:0000256" key="8">
    <source>
        <dbReference type="SAM" id="MobiDB-lite"/>
    </source>
</evidence>
<feature type="compositionally biased region" description="Low complexity" evidence="8">
    <location>
        <begin position="900"/>
        <end position="924"/>
    </location>
</feature>
<evidence type="ECO:0000256" key="2">
    <source>
        <dbReference type="ARBA" id="ARBA00022723"/>
    </source>
</evidence>
<evidence type="ECO:0000313" key="10">
    <source>
        <dbReference type="EMBL" id="PIA89231.1"/>
    </source>
</evidence>
<keyword evidence="7" id="KW-0539">Nucleus</keyword>
<dbReference type="CDD" id="cd14723">
    <property type="entry name" value="ZIP_Ppr1"/>
    <property type="match status" value="1"/>
</dbReference>
<dbReference type="PANTHER" id="PTHR47782">
    <property type="entry name" value="ZN(II)2CYS6 TRANSCRIPTION FACTOR (EUROFUNG)-RELATED"/>
    <property type="match status" value="1"/>
</dbReference>
<evidence type="ECO:0000256" key="1">
    <source>
        <dbReference type="ARBA" id="ARBA00004123"/>
    </source>
</evidence>
<evidence type="ECO:0000313" key="13">
    <source>
        <dbReference type="Proteomes" id="UP001302367"/>
    </source>
</evidence>
<dbReference type="Proteomes" id="UP001302367">
    <property type="component" value="Chromosome 5"/>
</dbReference>
<dbReference type="InterPro" id="IPR007219">
    <property type="entry name" value="XnlR_reg_dom"/>
</dbReference>
<dbReference type="AlphaFoldDB" id="A0A2G5H9P0"/>
<keyword evidence="2" id="KW-0479">Metal-binding</keyword>
<dbReference type="InterPro" id="IPR036864">
    <property type="entry name" value="Zn2-C6_fun-type_DNA-bd_sf"/>
</dbReference>
<keyword evidence="3" id="KW-0862">Zinc</keyword>
<keyword evidence="6" id="KW-0804">Transcription</keyword>
<keyword evidence="13" id="KW-1185">Reference proteome</keyword>
<keyword evidence="4" id="KW-0805">Transcription regulation</keyword>
<organism evidence="10 12">
    <name type="scientific">Cercospora beticola</name>
    <name type="common">Sugarbeet leaf spot fungus</name>
    <dbReference type="NCBI Taxonomy" id="122368"/>
    <lineage>
        <taxon>Eukaryota</taxon>
        <taxon>Fungi</taxon>
        <taxon>Dikarya</taxon>
        <taxon>Ascomycota</taxon>
        <taxon>Pezizomycotina</taxon>
        <taxon>Dothideomycetes</taxon>
        <taxon>Dothideomycetidae</taxon>
        <taxon>Mycosphaerellales</taxon>
        <taxon>Mycosphaerellaceae</taxon>
        <taxon>Cercospora</taxon>
    </lineage>
</organism>
<feature type="region of interest" description="Disordered" evidence="8">
    <location>
        <begin position="354"/>
        <end position="381"/>
    </location>
</feature>
<dbReference type="GO" id="GO:0005634">
    <property type="term" value="C:nucleus"/>
    <property type="evidence" value="ECO:0007669"/>
    <property type="project" value="UniProtKB-SubCell"/>
</dbReference>
<dbReference type="GO" id="GO:0006351">
    <property type="term" value="P:DNA-templated transcription"/>
    <property type="evidence" value="ECO:0007669"/>
    <property type="project" value="InterPro"/>
</dbReference>
<evidence type="ECO:0000313" key="11">
    <source>
        <dbReference type="EMBL" id="WPB03810.1"/>
    </source>
</evidence>
<sequence>MPSGSGLGSKKREREDTVSEGPPDTPERDSVSGAAGSPSTTTTPGNTSAGGGSGVGSGNSTTNFRNVSACNRCRNRKNRCDQKLPKCTNCLKANVRCVGFDPVSKREIPRSYVYYLETRVRNLEALLDSHGIAYPPPSQDFAISETIKPGINVPFPVQEEASPHSAQPADAPPVQSTLDPVLREEEDGERLEKLVNDVGMVSVQGAGDARMLGSTTSGISFARVVFAAVKRSVNQTPTPSEKGGGKARKLSASEAAGGATSMRDSFFGLHTKPTIKPAPFPERELGLRLTELYFEHANPQNPVLHRGEFMTLFDRVYATDAKKRTPRELYMLNIVFAIGSGIIVDSSSIEQSVAATESVDESGPPNKKRQRMTNQQHQPEEYHSSAIIHLESFLGSASASEGVGGGLEELQAVLLLAGLALLRPVAPGLWYIIGVAVRLSIDLGLHFEEIDHDLDNRATHPDGDMSNDSLGRKQWTRDVRRRLWWCVFNLDRLVSSCVGRPVSVNEAVVTTEFPSMLDDKYITPSGFYKPPNYAERPSYKLITRHYIRLRLLQSEILQVLQQRQADQARRLGANAGNDYILSGLGSPFLQPFHSFRDWRANIDRRLLEWKESSPQQYDTGVSFNPLFLDLNYWQAVIMLYRQSLSVPEQLASELSPATGEDVQSPGSVNFELEEDKQMVFMKVAEAGQMVLRIYRQLHRLKLVNYTFLATHHLFMSGISFLYAIWHSTLVRSQMTIDDVDFTVLAATSVLSDLIPMCPPAEACRDAFVRMSKATISMVMSTTGFGNRSTWDTQSLNNPDGYFGGGNPAVKQEARTPHQSRRQLPKFDMNLKDLFSEEEIASRPLHHQPKLQGFLRHIPKQPPISPQLPTNTSPRASTEANATQPTQQLQTLPQASPPLPVSSSSASLRPPSRNQQPQQPAYQQASPFVDNSASAGANASEPDYSFDNLDFLNDFSLTEPGNSGSNGGASFWGQSHAGDGTDLGFNGGVANGGFADDSGAWEASGEVFDAFFFGSGSGGASAY</sequence>
<dbReference type="Proteomes" id="UP000230605">
    <property type="component" value="Chromosome 5"/>
</dbReference>
<protein>
    <submittedName>
        <fullName evidence="10">Positive regulator of purine utilization</fullName>
    </submittedName>
</protein>
<dbReference type="InterPro" id="IPR052202">
    <property type="entry name" value="Yeast_MetPath_Reg"/>
</dbReference>
<reference evidence="11 13" key="2">
    <citation type="submission" date="2023-09" db="EMBL/GenBank/DDBJ databases">
        <title>Complete-Gapless Cercospora beticola genome.</title>
        <authorList>
            <person name="Wyatt N.A."/>
            <person name="Spanner R.E."/>
            <person name="Bolton M.D."/>
        </authorList>
    </citation>
    <scope>NUCLEOTIDE SEQUENCE [LARGE SCALE GENOMIC DNA]</scope>
    <source>
        <strain evidence="11">Cb09-40</strain>
    </source>
</reference>
<reference evidence="10 12" key="1">
    <citation type="submission" date="2015-10" db="EMBL/GenBank/DDBJ databases">
        <title>The cercosporin biosynthetic gene cluster was horizontally transferred to several fungal lineages and shown to be expanded in Cercospora beticola based on microsynteny with recipient genomes.</title>
        <authorList>
            <person name="De Jonge R."/>
            <person name="Ebert M.K."/>
            <person name="Suttle J.C."/>
            <person name="Jurick Ii W.M."/>
            <person name="Secor G.A."/>
            <person name="Thomma B.P."/>
            <person name="Van De Peer Y."/>
            <person name="Bolton M.D."/>
        </authorList>
    </citation>
    <scope>NUCLEOTIDE SEQUENCE [LARGE SCALE GENOMIC DNA]</scope>
    <source>
        <strain evidence="10 12">09-40</strain>
    </source>
</reference>
<dbReference type="CDD" id="cd00067">
    <property type="entry name" value="GAL4"/>
    <property type="match status" value="1"/>
</dbReference>
<dbReference type="GO" id="GO:0000981">
    <property type="term" value="F:DNA-binding transcription factor activity, RNA polymerase II-specific"/>
    <property type="evidence" value="ECO:0007669"/>
    <property type="project" value="InterPro"/>
</dbReference>
<feature type="region of interest" description="Disordered" evidence="8">
    <location>
        <begin position="1"/>
        <end position="61"/>
    </location>
</feature>